<proteinExistence type="predicted"/>
<feature type="binding site" evidence="2">
    <location>
        <position position="79"/>
    </location>
    <ligand>
        <name>7-chloro-L-tryptophan</name>
        <dbReference type="ChEBI" id="CHEBI:58713"/>
    </ligand>
</feature>
<protein>
    <submittedName>
        <fullName evidence="3">Tryptophan halogenase</fullName>
    </submittedName>
</protein>
<evidence type="ECO:0000313" key="3">
    <source>
        <dbReference type="EMBL" id="TDP62818.1"/>
    </source>
</evidence>
<evidence type="ECO:0000313" key="4">
    <source>
        <dbReference type="Proteomes" id="UP000295361"/>
    </source>
</evidence>
<reference evidence="3 4" key="1">
    <citation type="submission" date="2019-03" db="EMBL/GenBank/DDBJ databases">
        <title>Genomic Encyclopedia of Type Strains, Phase IV (KMG-IV): sequencing the most valuable type-strain genomes for metagenomic binning, comparative biology and taxonomic classification.</title>
        <authorList>
            <person name="Goeker M."/>
        </authorList>
    </citation>
    <scope>NUCLEOTIDE SEQUENCE [LARGE SCALE GENOMIC DNA]</scope>
    <source>
        <strain evidence="3 4">DSM 16998</strain>
    </source>
</reference>
<dbReference type="InterPro" id="IPR050816">
    <property type="entry name" value="Flavin-dep_Halogenase_NPB"/>
</dbReference>
<dbReference type="InParanoid" id="A0A4R6QIQ3"/>
<feature type="binding site" evidence="2">
    <location>
        <position position="348"/>
    </location>
    <ligand>
        <name>FAD</name>
        <dbReference type="ChEBI" id="CHEBI:57692"/>
    </ligand>
</feature>
<sequence length="503" mass="56115">MSPKPLRNIVIVGGGTAGWMTAAAFSKALGQAYSIRLIESDEIGIIGVGEASIPNLTEFNRALGIDEDEFLRATRGSFKMGIEFVNWGALGDRYTHGFGKVGQMADTVPFHHFWLRMAQQGKAGPLGDYSINTVAPRQARFMRARADMAGSPLGEIAHAYHFDAGLYAKFLRGYAEQRGVRRLEGKVQQVLQGAEDGFIEAVVMESGERVEGDFFIDCSGMRALLIEQTLKAGYEDWTHWLPCDRAIAVPCESVSPLLPLTRSTAHAAGWQWRIPLQHRIGNGHVYSSAFMDKDEAEAILMNKLDGKALAPPRHLSFRTGRARTFWDRNCVAVGLSSGFLEPLESTSIHLIHMAVARILSFFPHAGFDAADIAEYNALTRLEFERVRDFLILHYKLTTRDDSAFWNHCRTMAIPETLQRKIDLFASNGRIYRYDDELFAETSWLQVMIGQRLMPRGHHPFADLLPEAEVQAYVRNVEQVVAKCVGVMPTHAEFIAKHCAADLG</sequence>
<dbReference type="PANTHER" id="PTHR43747">
    <property type="entry name" value="FAD-BINDING PROTEIN"/>
    <property type="match status" value="1"/>
</dbReference>
<dbReference type="PIRSF" id="PIRSF011396">
    <property type="entry name" value="Trp_halogenase"/>
    <property type="match status" value="1"/>
</dbReference>
<dbReference type="OrthoDB" id="8868802at2"/>
<keyword evidence="2" id="KW-0285">Flavoprotein</keyword>
<feature type="binding site" evidence="2">
    <location>
        <begin position="14"/>
        <end position="17"/>
    </location>
    <ligand>
        <name>FAD</name>
        <dbReference type="ChEBI" id="CHEBI:57692"/>
    </ligand>
</feature>
<dbReference type="RefSeq" id="WP_133702839.1">
    <property type="nucleotide sequence ID" value="NZ_SNXS01000006.1"/>
</dbReference>
<dbReference type="GO" id="GO:0000166">
    <property type="term" value="F:nucleotide binding"/>
    <property type="evidence" value="ECO:0007669"/>
    <property type="project" value="UniProtKB-KW"/>
</dbReference>
<feature type="active site" evidence="1">
    <location>
        <position position="79"/>
    </location>
</feature>
<dbReference type="Proteomes" id="UP000295361">
    <property type="component" value="Unassembled WGS sequence"/>
</dbReference>
<keyword evidence="2" id="KW-0274">FAD</keyword>
<comment type="caution">
    <text evidence="3">The sequence shown here is derived from an EMBL/GenBank/DDBJ whole genome shotgun (WGS) entry which is preliminary data.</text>
</comment>
<evidence type="ECO:0000256" key="2">
    <source>
        <dbReference type="PIRSR" id="PIRSR011396-2"/>
    </source>
</evidence>
<feature type="binding site" evidence="2">
    <location>
        <position position="187"/>
    </location>
    <ligand>
        <name>FAD</name>
        <dbReference type="ChEBI" id="CHEBI:57692"/>
    </ligand>
</feature>
<dbReference type="InterPro" id="IPR033856">
    <property type="entry name" value="Trp_halogen"/>
</dbReference>
<dbReference type="Pfam" id="PF04820">
    <property type="entry name" value="Trp_halogenase"/>
    <property type="match status" value="1"/>
</dbReference>
<feature type="binding site" evidence="2">
    <location>
        <position position="344"/>
    </location>
    <ligand>
        <name>L-tryptophan</name>
        <dbReference type="ChEBI" id="CHEBI:57912"/>
    </ligand>
</feature>
<gene>
    <name evidence="3" type="ORF">DES47_106113</name>
</gene>
<dbReference type="EMBL" id="SNXS01000006">
    <property type="protein sequence ID" value="TDP62818.1"/>
    <property type="molecule type" value="Genomic_DNA"/>
</dbReference>
<dbReference type="PANTHER" id="PTHR43747:SF4">
    <property type="entry name" value="FLAVIN-DEPENDENT TRYPTOPHAN HALOGENASE"/>
    <property type="match status" value="1"/>
</dbReference>
<keyword evidence="2" id="KW-0547">Nucleotide-binding</keyword>
<dbReference type="InterPro" id="IPR036188">
    <property type="entry name" value="FAD/NAD-bd_sf"/>
</dbReference>
<feature type="binding site" evidence="2">
    <location>
        <position position="335"/>
    </location>
    <ligand>
        <name>FAD</name>
        <dbReference type="ChEBI" id="CHEBI:57692"/>
    </ligand>
</feature>
<dbReference type="AlphaFoldDB" id="A0A4R6QIQ3"/>
<organism evidence="3 4">
    <name type="scientific">Roseateles toxinivorans</name>
    <dbReference type="NCBI Taxonomy" id="270368"/>
    <lineage>
        <taxon>Bacteria</taxon>
        <taxon>Pseudomonadati</taxon>
        <taxon>Pseudomonadota</taxon>
        <taxon>Betaproteobacteria</taxon>
        <taxon>Burkholderiales</taxon>
        <taxon>Sphaerotilaceae</taxon>
        <taxon>Roseateles</taxon>
    </lineage>
</organism>
<dbReference type="Gene3D" id="3.50.50.60">
    <property type="entry name" value="FAD/NAD(P)-binding domain"/>
    <property type="match status" value="1"/>
</dbReference>
<name>A0A4R6QIQ3_9BURK</name>
<dbReference type="FunFam" id="3.50.50.60:FF:000280">
    <property type="entry name" value="Tryptophan halogenase"/>
    <property type="match status" value="1"/>
</dbReference>
<evidence type="ECO:0000256" key="1">
    <source>
        <dbReference type="PIRSR" id="PIRSR011396-1"/>
    </source>
</evidence>
<dbReference type="InterPro" id="IPR006905">
    <property type="entry name" value="Flavin_halogenase"/>
</dbReference>
<dbReference type="SUPFAM" id="SSF51905">
    <property type="entry name" value="FAD/NAD(P)-binding domain"/>
    <property type="match status" value="1"/>
</dbReference>
<dbReference type="GO" id="GO:0004497">
    <property type="term" value="F:monooxygenase activity"/>
    <property type="evidence" value="ECO:0007669"/>
    <property type="project" value="InterPro"/>
</dbReference>
<accession>A0A4R6QIQ3</accession>
<keyword evidence="4" id="KW-1185">Reference proteome</keyword>